<feature type="region of interest" description="Disordered" evidence="1">
    <location>
        <begin position="91"/>
        <end position="163"/>
    </location>
</feature>
<evidence type="ECO:0000313" key="3">
    <source>
        <dbReference type="Proteomes" id="UP000266723"/>
    </source>
</evidence>
<comment type="caution">
    <text evidence="2">The sequence shown here is derived from an EMBL/GenBank/DDBJ whole genome shotgun (WGS) entry which is preliminary data.</text>
</comment>
<keyword evidence="3" id="KW-1185">Reference proteome</keyword>
<accession>A0ABQ7AXI1</accession>
<reference evidence="2 3" key="1">
    <citation type="journal article" date="2020" name="BMC Genomics">
        <title>Intraspecific diversification of the crop wild relative Brassica cretica Lam. using demographic model selection.</title>
        <authorList>
            <person name="Kioukis A."/>
            <person name="Michalopoulou V.A."/>
            <person name="Briers L."/>
            <person name="Pirintsos S."/>
            <person name="Studholme D.J."/>
            <person name="Pavlidis P."/>
            <person name="Sarris P.F."/>
        </authorList>
    </citation>
    <scope>NUCLEOTIDE SEQUENCE [LARGE SCALE GENOMIC DNA]</scope>
    <source>
        <strain evidence="3">cv. PFS-1207/04</strain>
    </source>
</reference>
<dbReference type="Proteomes" id="UP000266723">
    <property type="component" value="Unassembled WGS sequence"/>
</dbReference>
<evidence type="ECO:0000313" key="2">
    <source>
        <dbReference type="EMBL" id="KAF3518713.1"/>
    </source>
</evidence>
<sequence>MGEENDDDHLWSGEGKQTMFSSEIDVDEMYNPLYPHGQFVPKETPAESVLRRKAWISAATDNSVKFYQSIGVPHGVPGDTWVHLELKGGEVAPAPRATSPQRPVQSDAPRSLASHTPLGATSQSDTPRSLAFPWRDDTQRSLERRPQSDTARSLACRSSARFF</sequence>
<name>A0ABQ7AXI1_BRACR</name>
<dbReference type="EMBL" id="QGKV02001556">
    <property type="protein sequence ID" value="KAF3518713.1"/>
    <property type="molecule type" value="Genomic_DNA"/>
</dbReference>
<proteinExistence type="predicted"/>
<organism evidence="2 3">
    <name type="scientific">Brassica cretica</name>
    <name type="common">Mustard</name>
    <dbReference type="NCBI Taxonomy" id="69181"/>
    <lineage>
        <taxon>Eukaryota</taxon>
        <taxon>Viridiplantae</taxon>
        <taxon>Streptophyta</taxon>
        <taxon>Embryophyta</taxon>
        <taxon>Tracheophyta</taxon>
        <taxon>Spermatophyta</taxon>
        <taxon>Magnoliopsida</taxon>
        <taxon>eudicotyledons</taxon>
        <taxon>Gunneridae</taxon>
        <taxon>Pentapetalae</taxon>
        <taxon>rosids</taxon>
        <taxon>malvids</taxon>
        <taxon>Brassicales</taxon>
        <taxon>Brassicaceae</taxon>
        <taxon>Brassiceae</taxon>
        <taxon>Brassica</taxon>
    </lineage>
</organism>
<protein>
    <submittedName>
        <fullName evidence="2">Uncharacterized protein</fullName>
    </submittedName>
</protein>
<evidence type="ECO:0000256" key="1">
    <source>
        <dbReference type="SAM" id="MobiDB-lite"/>
    </source>
</evidence>
<gene>
    <name evidence="2" type="ORF">DY000_02061381</name>
</gene>
<feature type="compositionally biased region" description="Basic and acidic residues" evidence="1">
    <location>
        <begin position="134"/>
        <end position="147"/>
    </location>
</feature>